<organism evidence="2 3">
    <name type="scientific">Eubacterium limosum</name>
    <dbReference type="NCBI Taxonomy" id="1736"/>
    <lineage>
        <taxon>Bacteria</taxon>
        <taxon>Bacillati</taxon>
        <taxon>Bacillota</taxon>
        <taxon>Clostridia</taxon>
        <taxon>Eubacteriales</taxon>
        <taxon>Eubacteriaceae</taxon>
        <taxon>Eubacterium</taxon>
    </lineage>
</organism>
<protein>
    <recommendedName>
        <fullName evidence="1">B12-binding N-terminal domain-containing protein</fullName>
    </recommendedName>
</protein>
<dbReference type="InterPro" id="IPR003759">
    <property type="entry name" value="Cbl-bd_cap"/>
</dbReference>
<evidence type="ECO:0000313" key="2">
    <source>
        <dbReference type="EMBL" id="ARD67101.1"/>
    </source>
</evidence>
<dbReference type="EMBL" id="CP019962">
    <property type="protein sequence ID" value="ARD67101.1"/>
    <property type="molecule type" value="Genomic_DNA"/>
</dbReference>
<dbReference type="Gene3D" id="1.10.1240.10">
    <property type="entry name" value="Methionine synthase domain"/>
    <property type="match status" value="1"/>
</dbReference>
<evidence type="ECO:0000313" key="3">
    <source>
        <dbReference type="Proteomes" id="UP000192391"/>
    </source>
</evidence>
<evidence type="ECO:0000259" key="1">
    <source>
        <dbReference type="SMART" id="SM01018"/>
    </source>
</evidence>
<dbReference type="SMART" id="SM01018">
    <property type="entry name" value="B12-binding_2"/>
    <property type="match status" value="1"/>
</dbReference>
<name>A0AAC9QX38_EUBLI</name>
<accession>A0AAC9QX38</accession>
<dbReference type="Proteomes" id="UP000192391">
    <property type="component" value="Chromosome"/>
</dbReference>
<dbReference type="InterPro" id="IPR036594">
    <property type="entry name" value="Meth_synthase_dom"/>
</dbReference>
<reference evidence="3" key="1">
    <citation type="journal article" date="2017" name="Sci. Rep.">
        <title>Determination of the Genome and Primary Transcriptome of Syngas Fermenting Eubacterium limosum ATCC 8486.</title>
        <authorList>
            <person name="Song Y."/>
            <person name="Shin J."/>
            <person name="Jeong Y."/>
            <person name="Jin S."/>
            <person name="Lee J.K."/>
            <person name="Kim D.R."/>
            <person name="Kim S.C."/>
            <person name="Cho S."/>
            <person name="Cho B.K."/>
        </authorList>
    </citation>
    <scope>NUCLEOTIDE SEQUENCE [LARGE SCALE GENOMIC DNA]</scope>
    <source>
        <strain evidence="3">ATCC 8486</strain>
    </source>
</reference>
<dbReference type="SUPFAM" id="SSF47644">
    <property type="entry name" value="Methionine synthase domain"/>
    <property type="match status" value="1"/>
</dbReference>
<gene>
    <name evidence="2" type="ORF">B2M23_16845</name>
</gene>
<dbReference type="Pfam" id="PF02607">
    <property type="entry name" value="B12-binding_2"/>
    <property type="match status" value="1"/>
</dbReference>
<feature type="domain" description="B12-binding N-terminal" evidence="1">
    <location>
        <begin position="1"/>
        <end position="85"/>
    </location>
</feature>
<dbReference type="AlphaFoldDB" id="A0AAC9QX38"/>
<sequence length="135" mass="14903">MEFKVITNLMADLEEEKLIVFVDEFLALDPSREEGLNVIEACRRGTEKVGTLFETGEYFAGDLLLAGQLFKEVKKRLEPVVGSKMDDLKSGAIALGPVYGDGQGDGNAIFRRLVEMAGFIVINPCYKDSLQHSTN</sequence>
<dbReference type="KEGG" id="elim:B2M23_16845"/>
<proteinExistence type="predicted"/>
<dbReference type="RefSeq" id="WP_052237249.1">
    <property type="nucleotide sequence ID" value="NZ_CP019962.1"/>
</dbReference>